<evidence type="ECO:0000256" key="12">
    <source>
        <dbReference type="SAM" id="Phobius"/>
    </source>
</evidence>
<evidence type="ECO:0000256" key="2">
    <source>
        <dbReference type="ARBA" id="ARBA00009592"/>
    </source>
</evidence>
<evidence type="ECO:0000256" key="13">
    <source>
        <dbReference type="SAM" id="SignalP"/>
    </source>
</evidence>
<keyword evidence="7" id="KW-0677">Repeat</keyword>
<keyword evidence="4" id="KW-0433">Leucine-rich repeat</keyword>
<organism evidence="16 17">
    <name type="scientific">Eucalyptus globulus</name>
    <name type="common">Tasmanian blue gum</name>
    <dbReference type="NCBI Taxonomy" id="34317"/>
    <lineage>
        <taxon>Eukaryota</taxon>
        <taxon>Viridiplantae</taxon>
        <taxon>Streptophyta</taxon>
        <taxon>Embryophyta</taxon>
        <taxon>Tracheophyta</taxon>
        <taxon>Spermatophyta</taxon>
        <taxon>Magnoliopsida</taxon>
        <taxon>eudicotyledons</taxon>
        <taxon>Gunneridae</taxon>
        <taxon>Pentapetalae</taxon>
        <taxon>rosids</taxon>
        <taxon>malvids</taxon>
        <taxon>Myrtales</taxon>
        <taxon>Myrtaceae</taxon>
        <taxon>Myrtoideae</taxon>
        <taxon>Eucalypteae</taxon>
        <taxon>Eucalyptus</taxon>
    </lineage>
</organism>
<evidence type="ECO:0000256" key="6">
    <source>
        <dbReference type="ARBA" id="ARBA00022729"/>
    </source>
</evidence>
<dbReference type="SUPFAM" id="SSF52047">
    <property type="entry name" value="RNI-like"/>
    <property type="match status" value="1"/>
</dbReference>
<sequence>MASLLFVLLTWTMLLGMVHTSLAKPLCHSDESYALMEFKGSFQTNKADYRCVYPKVESWSLDGHGDCCSWEGVECDEATGHVIVLDLSDSCLFGTINSNTSIFRLLHLESLNLALNNFNFSSIPYGFGNLSKLQYLNLSNSDFIGKVPSDISQLSRLVSLDLSSELFTLELSDVDNFVKNLTMLREIDLSHVAMLSPFPHALTNFSSLKSLRLVVCGLFGGFPVSIFQLPNLEVLDIGSNFNLLGFFPEHQWGSSLKSLSLQGTNFSGEIPMSIGNLVLLNELSIGSCYFSGSLPTSLGNLSQLVDMDISHNKFQGEIPTSFANLTRLAYLDLSYNNFTDDHNWHWLVNLAKLTHLKLSGIQLSGRIPSSIMNQTRWIELHLQSNNLQGEIPNSLWELKDLEILNLYGNNLSGTVDLHKLKNLEYLFLDFNNISFVSKTEINVTLPNLIWLRLESCNLHEFPKFLGYQTKLEMVTLAHNKIRGCIPTWLWNGSRESLTYIDLSHNFLTGCENNQINLPLPKLSYLDISSNLLETTLPTPPPFVNYYNISNNFLFGEIQSICKGRSLVILDLSINSLNGTIPSCLGNIESLSILNLGKNKLEGMIPQAYPKDCTLKLIDLTENRLQGPVPRSLANCVMLEYLNLGYNHILDEFPLGLLELTELKAIILKSNKFHGPIEAYRSQFNFNNLHIMDLSNNKFNGELPSKLMQSFHAMKVIVVQDHLDYIGIWQTYGTSQRSIFAKYEMRLMNKGTEREYSKVPNALMGIDLSNNKFEGHIPDIVGDLKSLILLNLSNNILTGCIPPSLANLTMLESLDLSQNKLSGEIPQHLAHLTFLSSFNVSYNQLSGRIPQGSQFNTFGIDSYAMNEGLCGSPLPKNCITTKDMSPLSPPLDEENGEQSLFDLDWKVVLIGIGVGLMIGVVLGNLIIDEKSRWFLHHAKRMEKRWKRSGRC</sequence>
<evidence type="ECO:0000256" key="8">
    <source>
        <dbReference type="ARBA" id="ARBA00022989"/>
    </source>
</evidence>
<dbReference type="InterPro" id="IPR001611">
    <property type="entry name" value="Leu-rich_rpt"/>
</dbReference>
<dbReference type="PROSITE" id="PS51450">
    <property type="entry name" value="LRR"/>
    <property type="match status" value="1"/>
</dbReference>
<evidence type="ECO:0000259" key="14">
    <source>
        <dbReference type="Pfam" id="PF08263"/>
    </source>
</evidence>
<name>A0ABD3KLV0_EUCGL</name>
<comment type="caution">
    <text evidence="16">The sequence shown here is derived from an EMBL/GenBank/DDBJ whole genome shotgun (WGS) entry which is preliminary data.</text>
</comment>
<keyword evidence="8 12" id="KW-1133">Transmembrane helix</keyword>
<dbReference type="InterPro" id="IPR013210">
    <property type="entry name" value="LRR_N_plant-typ"/>
</dbReference>
<keyword evidence="17" id="KW-1185">Reference proteome</keyword>
<dbReference type="SMART" id="SM00369">
    <property type="entry name" value="LRR_TYP"/>
    <property type="match status" value="6"/>
</dbReference>
<evidence type="ECO:0000256" key="10">
    <source>
        <dbReference type="ARBA" id="ARBA00023170"/>
    </source>
</evidence>
<dbReference type="FunFam" id="3.80.10.10:FF:000213">
    <property type="entry name" value="Tyrosine-sulfated glycopeptide receptor 1"/>
    <property type="match status" value="1"/>
</dbReference>
<dbReference type="PANTHER" id="PTHR48061:SF29">
    <property type="entry name" value="RECEPTOR-LIKE KINASE FAMILY PROTEIN, PUTATIVE-RELATED"/>
    <property type="match status" value="1"/>
</dbReference>
<feature type="domain" description="Leucine-rich repeat-containing N-terminal plant-type" evidence="14">
    <location>
        <begin position="28"/>
        <end position="76"/>
    </location>
</feature>
<evidence type="ECO:0000256" key="5">
    <source>
        <dbReference type="ARBA" id="ARBA00022692"/>
    </source>
</evidence>
<keyword evidence="3" id="KW-1003">Cell membrane</keyword>
<dbReference type="InterPro" id="IPR046956">
    <property type="entry name" value="RLP23-like"/>
</dbReference>
<dbReference type="PRINTS" id="PR00019">
    <property type="entry name" value="LEURICHRPT"/>
</dbReference>
<evidence type="ECO:0000256" key="4">
    <source>
        <dbReference type="ARBA" id="ARBA00022614"/>
    </source>
</evidence>
<dbReference type="PANTHER" id="PTHR48061">
    <property type="entry name" value="LEUCINE-RICH REPEAT RECEPTOR PROTEIN KINASE EMS1-LIKE-RELATED"/>
    <property type="match status" value="1"/>
</dbReference>
<evidence type="ECO:0000259" key="15">
    <source>
        <dbReference type="Pfam" id="PF23598"/>
    </source>
</evidence>
<feature type="chain" id="PRO_5044759295" description="Leucine-rich repeat-containing N-terminal plant-type domain-containing protein" evidence="13">
    <location>
        <begin position="24"/>
        <end position="950"/>
    </location>
</feature>
<keyword evidence="11" id="KW-0325">Glycoprotein</keyword>
<keyword evidence="5 12" id="KW-0812">Transmembrane</keyword>
<feature type="transmembrane region" description="Helical" evidence="12">
    <location>
        <begin position="906"/>
        <end position="926"/>
    </location>
</feature>
<evidence type="ECO:0000256" key="9">
    <source>
        <dbReference type="ARBA" id="ARBA00023136"/>
    </source>
</evidence>
<keyword evidence="6 13" id="KW-0732">Signal</keyword>
<protein>
    <recommendedName>
        <fullName evidence="18">Leucine-rich repeat-containing N-terminal plant-type domain-containing protein</fullName>
    </recommendedName>
</protein>
<dbReference type="InterPro" id="IPR032675">
    <property type="entry name" value="LRR_dom_sf"/>
</dbReference>
<dbReference type="Pfam" id="PF00560">
    <property type="entry name" value="LRR_1"/>
    <property type="match status" value="4"/>
</dbReference>
<evidence type="ECO:0000313" key="17">
    <source>
        <dbReference type="Proteomes" id="UP001634007"/>
    </source>
</evidence>
<evidence type="ECO:0000256" key="11">
    <source>
        <dbReference type="ARBA" id="ARBA00023180"/>
    </source>
</evidence>
<reference evidence="16 17" key="1">
    <citation type="submission" date="2024-11" db="EMBL/GenBank/DDBJ databases">
        <title>Chromosome-level genome assembly of Eucalyptus globulus Labill. provides insights into its genome evolution.</title>
        <authorList>
            <person name="Li X."/>
        </authorList>
    </citation>
    <scope>NUCLEOTIDE SEQUENCE [LARGE SCALE GENOMIC DNA]</scope>
    <source>
        <strain evidence="16">CL2024</strain>
        <tissue evidence="16">Fresh tender leaves</tissue>
    </source>
</reference>
<dbReference type="InterPro" id="IPR055414">
    <property type="entry name" value="LRR_R13L4/SHOC2-like"/>
</dbReference>
<gene>
    <name evidence="16" type="ORF">ACJRO7_019988</name>
</gene>
<dbReference type="AlphaFoldDB" id="A0ABD3KLV0"/>
<comment type="similarity">
    <text evidence="2">Belongs to the RLP family.</text>
</comment>
<dbReference type="Proteomes" id="UP001634007">
    <property type="component" value="Unassembled WGS sequence"/>
</dbReference>
<proteinExistence type="inferred from homology"/>
<feature type="signal peptide" evidence="13">
    <location>
        <begin position="1"/>
        <end position="23"/>
    </location>
</feature>
<evidence type="ECO:0000256" key="1">
    <source>
        <dbReference type="ARBA" id="ARBA00004251"/>
    </source>
</evidence>
<dbReference type="Pfam" id="PF08263">
    <property type="entry name" value="LRRNT_2"/>
    <property type="match status" value="1"/>
</dbReference>
<dbReference type="InterPro" id="IPR003591">
    <property type="entry name" value="Leu-rich_rpt_typical-subtyp"/>
</dbReference>
<dbReference type="FunFam" id="3.80.10.10:FF:000095">
    <property type="entry name" value="LRR receptor-like serine/threonine-protein kinase GSO1"/>
    <property type="match status" value="1"/>
</dbReference>
<dbReference type="GO" id="GO:0005886">
    <property type="term" value="C:plasma membrane"/>
    <property type="evidence" value="ECO:0007669"/>
    <property type="project" value="UniProtKB-SubCell"/>
</dbReference>
<dbReference type="FunFam" id="3.80.10.10:FF:000041">
    <property type="entry name" value="LRR receptor-like serine/threonine-protein kinase ERECTA"/>
    <property type="match status" value="1"/>
</dbReference>
<accession>A0ABD3KLV0</accession>
<dbReference type="SUPFAM" id="SSF52058">
    <property type="entry name" value="L domain-like"/>
    <property type="match status" value="1"/>
</dbReference>
<evidence type="ECO:0000256" key="7">
    <source>
        <dbReference type="ARBA" id="ARBA00022737"/>
    </source>
</evidence>
<keyword evidence="9 12" id="KW-0472">Membrane</keyword>
<dbReference type="EMBL" id="JBJKBG010000005">
    <property type="protein sequence ID" value="KAL3738547.1"/>
    <property type="molecule type" value="Genomic_DNA"/>
</dbReference>
<evidence type="ECO:0000256" key="3">
    <source>
        <dbReference type="ARBA" id="ARBA00022475"/>
    </source>
</evidence>
<comment type="subcellular location">
    <subcellularLocation>
        <location evidence="1">Cell membrane</location>
        <topology evidence="1">Single-pass type I membrane protein</topology>
    </subcellularLocation>
</comment>
<dbReference type="Pfam" id="PF23598">
    <property type="entry name" value="LRR_14"/>
    <property type="match status" value="1"/>
</dbReference>
<keyword evidence="10" id="KW-0675">Receptor</keyword>
<evidence type="ECO:0000313" key="16">
    <source>
        <dbReference type="EMBL" id="KAL3738547.1"/>
    </source>
</evidence>
<feature type="domain" description="Disease resistance R13L4/SHOC-2-like LRR" evidence="15">
    <location>
        <begin position="84"/>
        <end position="215"/>
    </location>
</feature>
<dbReference type="Pfam" id="PF13855">
    <property type="entry name" value="LRR_8"/>
    <property type="match status" value="2"/>
</dbReference>
<dbReference type="Gene3D" id="3.80.10.10">
    <property type="entry name" value="Ribonuclease Inhibitor"/>
    <property type="match status" value="5"/>
</dbReference>
<evidence type="ECO:0008006" key="18">
    <source>
        <dbReference type="Google" id="ProtNLM"/>
    </source>
</evidence>